<dbReference type="Proteomes" id="UP000070700">
    <property type="component" value="Unassembled WGS sequence"/>
</dbReference>
<dbReference type="GO" id="GO:0005737">
    <property type="term" value="C:cytoplasm"/>
    <property type="evidence" value="ECO:0007669"/>
    <property type="project" value="TreeGrafter"/>
</dbReference>
<dbReference type="InterPro" id="IPR036291">
    <property type="entry name" value="NAD(P)-bd_dom_sf"/>
</dbReference>
<dbReference type="SUPFAM" id="SSF51735">
    <property type="entry name" value="NAD(P)-binding Rossmann-fold domains"/>
    <property type="match status" value="1"/>
</dbReference>
<evidence type="ECO:0000313" key="3">
    <source>
        <dbReference type="Proteomes" id="UP000070700"/>
    </source>
</evidence>
<organism evidence="2 3">
    <name type="scientific">Mollisia scopiformis</name>
    <name type="common">Conifer needle endophyte fungus</name>
    <name type="synonym">Phialocephala scopiformis</name>
    <dbReference type="NCBI Taxonomy" id="149040"/>
    <lineage>
        <taxon>Eukaryota</taxon>
        <taxon>Fungi</taxon>
        <taxon>Dikarya</taxon>
        <taxon>Ascomycota</taxon>
        <taxon>Pezizomycotina</taxon>
        <taxon>Leotiomycetes</taxon>
        <taxon>Helotiales</taxon>
        <taxon>Mollisiaceae</taxon>
        <taxon>Mollisia</taxon>
    </lineage>
</organism>
<reference evidence="2 3" key="1">
    <citation type="submission" date="2015-10" db="EMBL/GenBank/DDBJ databases">
        <title>Full genome of DAOMC 229536 Phialocephala scopiformis, a fungal endophyte of spruce producing the potent anti-insectan compound rugulosin.</title>
        <authorList>
            <consortium name="DOE Joint Genome Institute"/>
            <person name="Walker A.K."/>
            <person name="Frasz S.L."/>
            <person name="Seifert K.A."/>
            <person name="Miller J.D."/>
            <person name="Mondo S.J."/>
            <person name="Labutti K."/>
            <person name="Lipzen A."/>
            <person name="Dockter R."/>
            <person name="Kennedy M."/>
            <person name="Grigoriev I.V."/>
            <person name="Spatafora J.W."/>
        </authorList>
    </citation>
    <scope>NUCLEOTIDE SEQUENCE [LARGE SCALE GENOMIC DNA]</scope>
    <source>
        <strain evidence="2 3">CBS 120377</strain>
    </source>
</reference>
<dbReference type="GeneID" id="28819221"/>
<dbReference type="Pfam" id="PF01370">
    <property type="entry name" value="Epimerase"/>
    <property type="match status" value="1"/>
</dbReference>
<name>A0A194X4A6_MOLSC</name>
<evidence type="ECO:0000313" key="2">
    <source>
        <dbReference type="EMBL" id="KUJ14889.1"/>
    </source>
</evidence>
<dbReference type="AlphaFoldDB" id="A0A194X4A6"/>
<dbReference type="PANTHER" id="PTHR48079:SF6">
    <property type="entry name" value="NAD(P)-BINDING DOMAIN-CONTAINING PROTEIN-RELATED"/>
    <property type="match status" value="1"/>
</dbReference>
<dbReference type="EMBL" id="KQ947419">
    <property type="protein sequence ID" value="KUJ14889.1"/>
    <property type="molecule type" value="Genomic_DNA"/>
</dbReference>
<dbReference type="RefSeq" id="XP_018069244.1">
    <property type="nucleotide sequence ID" value="XM_018209495.1"/>
</dbReference>
<dbReference type="InterPro" id="IPR001509">
    <property type="entry name" value="Epimerase_deHydtase"/>
</dbReference>
<keyword evidence="3" id="KW-1185">Reference proteome</keyword>
<gene>
    <name evidence="2" type="ORF">LY89DRAFT_588696</name>
</gene>
<protein>
    <submittedName>
        <fullName evidence="2">NAD(P)-binding protein</fullName>
    </submittedName>
</protein>
<dbReference type="OrthoDB" id="2735536at2759"/>
<dbReference type="InParanoid" id="A0A194X4A6"/>
<accession>A0A194X4A6</accession>
<proteinExistence type="predicted"/>
<dbReference type="PANTHER" id="PTHR48079">
    <property type="entry name" value="PROTEIN YEEZ"/>
    <property type="match status" value="1"/>
</dbReference>
<dbReference type="KEGG" id="psco:LY89DRAFT_588696"/>
<dbReference type="GO" id="GO:0004029">
    <property type="term" value="F:aldehyde dehydrogenase (NAD+) activity"/>
    <property type="evidence" value="ECO:0007669"/>
    <property type="project" value="TreeGrafter"/>
</dbReference>
<feature type="domain" description="NAD-dependent epimerase/dehydratase" evidence="1">
    <location>
        <begin position="8"/>
        <end position="146"/>
    </location>
</feature>
<dbReference type="InterPro" id="IPR051783">
    <property type="entry name" value="NAD(P)-dependent_oxidoreduct"/>
</dbReference>
<dbReference type="Gene3D" id="3.40.50.720">
    <property type="entry name" value="NAD(P)-binding Rossmann-like Domain"/>
    <property type="match status" value="1"/>
</dbReference>
<evidence type="ECO:0000259" key="1">
    <source>
        <dbReference type="Pfam" id="PF01370"/>
    </source>
</evidence>
<sequence length="326" mass="35322">MASPKVNVLVTGANGYIGNAVAHAFVRAGYRTYGLVRDPNICSCLASSEIVPLLGSSSDTSFLPSLKAQGIVFGIIVSTTSPDAASDYVPHYNDTISLFRTLATASNAARIRPLVLFTSGCKDYGAGPLANTPGLEPQTELSPLNPQPSLVDRANCSIKTFENNDLFDTVVTRPTHAAKKVGEWVVEEDGMTILHALHVDDCADAYVALAECERGVVAGQCYNISSRRFETLDEILNALVKEYGIEGGVRYVKREGPPGPKAKLLGFSQWVGSEKLRRDTGWTDKRLLFSEGVKQYRVAYEAAVERGDERLAKLMKKVAGRHPGQK</sequence>